<evidence type="ECO:0000313" key="2">
    <source>
        <dbReference type="Proteomes" id="UP000198420"/>
    </source>
</evidence>
<dbReference type="AlphaFoldDB" id="A0A238W3K9"/>
<protein>
    <submittedName>
        <fullName evidence="1">Uncharacterized protein</fullName>
    </submittedName>
</protein>
<dbReference type="Proteomes" id="UP000198420">
    <property type="component" value="Unassembled WGS sequence"/>
</dbReference>
<reference evidence="2" key="1">
    <citation type="submission" date="2017-06" db="EMBL/GenBank/DDBJ databases">
        <authorList>
            <person name="Varghese N."/>
            <person name="Submissions S."/>
        </authorList>
    </citation>
    <scope>NUCLEOTIDE SEQUENCE [LARGE SCALE GENOMIC DNA]</scope>
    <source>
        <strain evidence="2">DSM 44485</strain>
    </source>
</reference>
<organism evidence="1 2">
    <name type="scientific">Actinomadura mexicana</name>
    <dbReference type="NCBI Taxonomy" id="134959"/>
    <lineage>
        <taxon>Bacteria</taxon>
        <taxon>Bacillati</taxon>
        <taxon>Actinomycetota</taxon>
        <taxon>Actinomycetes</taxon>
        <taxon>Streptosporangiales</taxon>
        <taxon>Thermomonosporaceae</taxon>
        <taxon>Actinomadura</taxon>
    </lineage>
</organism>
<proteinExistence type="predicted"/>
<gene>
    <name evidence="1" type="ORF">SAMN06265355_102683</name>
</gene>
<dbReference type="EMBL" id="FZNP01000002">
    <property type="protein sequence ID" value="SNR41132.1"/>
    <property type="molecule type" value="Genomic_DNA"/>
</dbReference>
<keyword evidence="2" id="KW-1185">Reference proteome</keyword>
<evidence type="ECO:0000313" key="1">
    <source>
        <dbReference type="EMBL" id="SNR41132.1"/>
    </source>
</evidence>
<name>A0A238W3K9_9ACTN</name>
<accession>A0A238W3K9</accession>
<sequence length="68" mass="7029">MGPVCGGVRVNDAELEAISARASVVGVSRQRLMVEAATAGHSPDELAPALRSVQQAMERLQAAVDALT</sequence>